<name>A0A1H3NLR4_9PROT</name>
<dbReference type="AlphaFoldDB" id="A0A1H3NLR4"/>
<dbReference type="Proteomes" id="UP000198640">
    <property type="component" value="Unassembled WGS sequence"/>
</dbReference>
<dbReference type="SUPFAM" id="SSF52540">
    <property type="entry name" value="P-loop containing nucleoside triphosphate hydrolases"/>
    <property type="match status" value="2"/>
</dbReference>
<feature type="domain" description="AAA+ ATPase" evidence="2">
    <location>
        <begin position="363"/>
        <end position="477"/>
    </location>
</feature>
<dbReference type="InterPro" id="IPR027417">
    <property type="entry name" value="P-loop_NTPase"/>
</dbReference>
<dbReference type="CDD" id="cd19481">
    <property type="entry name" value="RecA-like_protease"/>
    <property type="match status" value="1"/>
</dbReference>
<evidence type="ECO:0000313" key="3">
    <source>
        <dbReference type="EMBL" id="SDY89693.1"/>
    </source>
</evidence>
<feature type="domain" description="AAA+ ATPase" evidence="2">
    <location>
        <begin position="123"/>
        <end position="255"/>
    </location>
</feature>
<evidence type="ECO:0000259" key="2">
    <source>
        <dbReference type="SMART" id="SM00382"/>
    </source>
</evidence>
<gene>
    <name evidence="3" type="ORF">SAMN05421881_10761</name>
</gene>
<evidence type="ECO:0000313" key="4">
    <source>
        <dbReference type="Proteomes" id="UP000198640"/>
    </source>
</evidence>
<dbReference type="Pfam" id="PF00004">
    <property type="entry name" value="AAA"/>
    <property type="match status" value="2"/>
</dbReference>
<accession>A0A1H3NLR4</accession>
<dbReference type="PANTHER" id="PTHR23074">
    <property type="entry name" value="AAA DOMAIN-CONTAINING"/>
    <property type="match status" value="1"/>
</dbReference>
<dbReference type="EMBL" id="FNOY01000076">
    <property type="protein sequence ID" value="SDY89693.1"/>
    <property type="molecule type" value="Genomic_DNA"/>
</dbReference>
<evidence type="ECO:0000256" key="1">
    <source>
        <dbReference type="ARBA" id="ARBA00006914"/>
    </source>
</evidence>
<dbReference type="STRING" id="44576.SAMN05421881_10761"/>
<dbReference type="GO" id="GO:0005524">
    <property type="term" value="F:ATP binding"/>
    <property type="evidence" value="ECO:0007669"/>
    <property type="project" value="InterPro"/>
</dbReference>
<organism evidence="3 4">
    <name type="scientific">Nitrosomonas halophila</name>
    <dbReference type="NCBI Taxonomy" id="44576"/>
    <lineage>
        <taxon>Bacteria</taxon>
        <taxon>Pseudomonadati</taxon>
        <taxon>Pseudomonadota</taxon>
        <taxon>Betaproteobacteria</taxon>
        <taxon>Nitrosomonadales</taxon>
        <taxon>Nitrosomonadaceae</taxon>
        <taxon>Nitrosomonas</taxon>
    </lineage>
</organism>
<comment type="similarity">
    <text evidence="1">Belongs to the AAA ATPase family.</text>
</comment>
<dbReference type="InterPro" id="IPR003593">
    <property type="entry name" value="AAA+_ATPase"/>
</dbReference>
<dbReference type="InterPro" id="IPR050304">
    <property type="entry name" value="MT-severing_AAA_ATPase"/>
</dbReference>
<keyword evidence="4" id="KW-1185">Reference proteome</keyword>
<dbReference type="GO" id="GO:0016887">
    <property type="term" value="F:ATP hydrolysis activity"/>
    <property type="evidence" value="ECO:0007669"/>
    <property type="project" value="InterPro"/>
</dbReference>
<dbReference type="PANTHER" id="PTHR23074:SF17">
    <property type="entry name" value="FIDGETIN-LIKE PROTEIN 1"/>
    <property type="match status" value="1"/>
</dbReference>
<dbReference type="SMART" id="SM00382">
    <property type="entry name" value="AAA"/>
    <property type="match status" value="2"/>
</dbReference>
<proteinExistence type="inferred from homology"/>
<dbReference type="InterPro" id="IPR003959">
    <property type="entry name" value="ATPase_AAA_core"/>
</dbReference>
<sequence>HLLRDWAGCSTITGHGLTKGAFGYPQILPRSQNSLNARSILMQSGLVEIRSRNIASLGCKLDVLSDRFAEALYASEADPVMLLRDVVTQSAPAELEFSDYEHIGASLAILRPYLEVALRTKRKGVNIFLYGPSGTGKSQLAKVMAKVLNCELFEIASADEQGDAVEGEQRLRAFCAAQCLFARSKTLLLFDEIEDVFDDKSSVFGYKSTGQVRKGWINRVLEENPVPTLWISNSLNLDSAFIRRFDLVLEVPVPPKKKREQIVRESASKLLDAMSAARFAESEELAPAVVSRAVSVVRCIHEGLEAADANNAIELLINNTLKAQGYSSIRSNQSRKVAGIYDPQFIHADVDLAKLAAGLVQARTGRLCLYGPPGTGKTAYGHWLAEQMDCPLLVKPASELISKWVGESEKNIAHAFRQAEQEEALLLIDENDSFLLDRVQAQHSWEISIIASTNFIKGIDWAALRRFDLKVRFDFMKTQQAWALFCRYCQELA</sequence>
<dbReference type="Gene3D" id="3.40.50.300">
    <property type="entry name" value="P-loop containing nucleotide triphosphate hydrolases"/>
    <property type="match status" value="2"/>
</dbReference>
<dbReference type="RefSeq" id="WP_218132843.1">
    <property type="nucleotide sequence ID" value="NZ_FNOY01000076.1"/>
</dbReference>
<feature type="non-terminal residue" evidence="3">
    <location>
        <position position="1"/>
    </location>
</feature>
<protein>
    <submittedName>
        <fullName evidence="3">AAA+-type ATPase, SpoVK/Ycf46/Vps4 family</fullName>
    </submittedName>
</protein>
<reference evidence="3 4" key="1">
    <citation type="submission" date="2016-10" db="EMBL/GenBank/DDBJ databases">
        <authorList>
            <person name="de Groot N.N."/>
        </authorList>
    </citation>
    <scope>NUCLEOTIDE SEQUENCE [LARGE SCALE GENOMIC DNA]</scope>
    <source>
        <strain evidence="3 4">Nm1</strain>
    </source>
</reference>